<keyword evidence="3" id="KW-0805">Transcription regulation</keyword>
<evidence type="ECO:0000256" key="1">
    <source>
        <dbReference type="ARBA" id="ARBA00005384"/>
    </source>
</evidence>
<dbReference type="InterPro" id="IPR036388">
    <property type="entry name" value="WH-like_DNA-bd_sf"/>
</dbReference>
<dbReference type="PANTHER" id="PTHR46577">
    <property type="entry name" value="HTH-TYPE TRANSCRIPTIONAL REGULATORY PROTEIN GABR"/>
    <property type="match status" value="1"/>
</dbReference>
<dbReference type="Pfam" id="PF00155">
    <property type="entry name" value="Aminotran_1_2"/>
    <property type="match status" value="1"/>
</dbReference>
<dbReference type="PROSITE" id="PS50949">
    <property type="entry name" value="HTH_GNTR"/>
    <property type="match status" value="1"/>
</dbReference>
<dbReference type="GO" id="GO:0003700">
    <property type="term" value="F:DNA-binding transcription factor activity"/>
    <property type="evidence" value="ECO:0007669"/>
    <property type="project" value="InterPro"/>
</dbReference>
<dbReference type="PANTHER" id="PTHR46577:SF2">
    <property type="entry name" value="TRANSCRIPTIONAL REGULATORY PROTEIN"/>
    <property type="match status" value="1"/>
</dbReference>
<dbReference type="EMBL" id="BJXB01000001">
    <property type="protein sequence ID" value="GEM44453.1"/>
    <property type="molecule type" value="Genomic_DNA"/>
</dbReference>
<keyword evidence="2" id="KW-0663">Pyridoxal phosphate</keyword>
<dbReference type="SUPFAM" id="SSF53383">
    <property type="entry name" value="PLP-dependent transferases"/>
    <property type="match status" value="1"/>
</dbReference>
<dbReference type="SMART" id="SM00345">
    <property type="entry name" value="HTH_GNTR"/>
    <property type="match status" value="1"/>
</dbReference>
<dbReference type="InterPro" id="IPR015421">
    <property type="entry name" value="PyrdxlP-dep_Trfase_major"/>
</dbReference>
<evidence type="ECO:0000259" key="7">
    <source>
        <dbReference type="PROSITE" id="PS50949"/>
    </source>
</evidence>
<dbReference type="RefSeq" id="WP_186815737.1">
    <property type="nucleotide sequence ID" value="NZ_BJXB01000001.1"/>
</dbReference>
<feature type="region of interest" description="Disordered" evidence="6">
    <location>
        <begin position="1"/>
        <end position="25"/>
    </location>
</feature>
<dbReference type="SUPFAM" id="SSF46785">
    <property type="entry name" value="Winged helix' DNA-binding domain"/>
    <property type="match status" value="1"/>
</dbReference>
<keyword evidence="4" id="KW-0238">DNA-binding</keyword>
<feature type="domain" description="HTH gntR-type" evidence="7">
    <location>
        <begin position="1"/>
        <end position="64"/>
    </location>
</feature>
<dbReference type="Proteomes" id="UP000321306">
    <property type="component" value="Unassembled WGS sequence"/>
</dbReference>
<dbReference type="GO" id="GO:0030170">
    <property type="term" value="F:pyridoxal phosphate binding"/>
    <property type="evidence" value="ECO:0007669"/>
    <property type="project" value="InterPro"/>
</dbReference>
<accession>A0A511MV41</accession>
<dbReference type="InterPro" id="IPR015422">
    <property type="entry name" value="PyrdxlP-dep_Trfase_small"/>
</dbReference>
<comment type="similarity">
    <text evidence="1">In the C-terminal section; belongs to the class-I pyridoxal-phosphate-dependent aminotransferase family.</text>
</comment>
<sequence>MADLLTDLREFAHQNSPGTPLPGVRELSRRYSVGPATVQKAVRVLMQEGLLETHPGVGTFVTRPPAAVEPSTLLWQSSRLNPVPAGFLEQQDIDSFPGRAIPVSTGYLDASLQPTSQLAASAARVARKPQVWERMITEGSQSLRDHFAHELADVIHPNHILIVPGGQAALAALFRALVQPGETVLMESPTYVGVIAVAKASGAQLLPVPSDDQGLQPEQLDVALQRSGAKLVYCQPTYRNPGGISLSTARRMQVLEVVRRHQAFLIEDDANRDLTLEGHAPPPLFLEGQGHVIHIRSLTKSIASGLRVAAVAAQGPVIQRIRAARTALDLFVPGLMQEIALDFVTSSQYSRHLSRVRMQLRQRRNTLMTALRKHMPAVRFTVPTGGMNLWVQLPDGLDERLFSDRALQAGVHLLPGSRWFPGEAPGPFFRFSYGALPEPELVQAVQVLAGVLQEMT</sequence>
<dbReference type="Pfam" id="PF00392">
    <property type="entry name" value="GntR"/>
    <property type="match status" value="1"/>
</dbReference>
<dbReference type="Gene3D" id="3.40.640.10">
    <property type="entry name" value="Type I PLP-dependent aspartate aminotransferase-like (Major domain)"/>
    <property type="match status" value="1"/>
</dbReference>
<dbReference type="InterPro" id="IPR051446">
    <property type="entry name" value="HTH_trans_reg/aminotransferase"/>
</dbReference>
<evidence type="ECO:0000256" key="4">
    <source>
        <dbReference type="ARBA" id="ARBA00023125"/>
    </source>
</evidence>
<dbReference type="CDD" id="cd07377">
    <property type="entry name" value="WHTH_GntR"/>
    <property type="match status" value="1"/>
</dbReference>
<dbReference type="CDD" id="cd00609">
    <property type="entry name" value="AAT_like"/>
    <property type="match status" value="1"/>
</dbReference>
<gene>
    <name evidence="8" type="ORF">DC3_00880</name>
</gene>
<proteinExistence type="inferred from homology"/>
<evidence type="ECO:0000256" key="2">
    <source>
        <dbReference type="ARBA" id="ARBA00022898"/>
    </source>
</evidence>
<dbReference type="InterPro" id="IPR036390">
    <property type="entry name" value="WH_DNA-bd_sf"/>
</dbReference>
<name>A0A511MV41_DEIC1</name>
<evidence type="ECO:0000313" key="9">
    <source>
        <dbReference type="Proteomes" id="UP000321306"/>
    </source>
</evidence>
<evidence type="ECO:0000313" key="8">
    <source>
        <dbReference type="EMBL" id="GEM44453.1"/>
    </source>
</evidence>
<dbReference type="GO" id="GO:0003677">
    <property type="term" value="F:DNA binding"/>
    <property type="evidence" value="ECO:0007669"/>
    <property type="project" value="UniProtKB-KW"/>
</dbReference>
<feature type="compositionally biased region" description="Basic and acidic residues" evidence="6">
    <location>
        <begin position="1"/>
        <end position="12"/>
    </location>
</feature>
<dbReference type="Gene3D" id="1.10.10.10">
    <property type="entry name" value="Winged helix-like DNA-binding domain superfamily/Winged helix DNA-binding domain"/>
    <property type="match status" value="1"/>
</dbReference>
<dbReference type="AlphaFoldDB" id="A0A511MV41"/>
<evidence type="ECO:0000256" key="3">
    <source>
        <dbReference type="ARBA" id="ARBA00023015"/>
    </source>
</evidence>
<organism evidence="8 9">
    <name type="scientific">Deinococcus cellulosilyticus (strain DSM 18568 / NBRC 106333 / KACC 11606 / 5516J-15)</name>
    <dbReference type="NCBI Taxonomy" id="1223518"/>
    <lineage>
        <taxon>Bacteria</taxon>
        <taxon>Thermotogati</taxon>
        <taxon>Deinococcota</taxon>
        <taxon>Deinococci</taxon>
        <taxon>Deinococcales</taxon>
        <taxon>Deinococcaceae</taxon>
        <taxon>Deinococcus</taxon>
    </lineage>
</organism>
<dbReference type="InterPro" id="IPR000524">
    <property type="entry name" value="Tscrpt_reg_HTH_GntR"/>
</dbReference>
<reference evidence="8 9" key="1">
    <citation type="submission" date="2019-07" db="EMBL/GenBank/DDBJ databases">
        <title>Whole genome shotgun sequence of Deinococcus cellulosilyticus NBRC 106333.</title>
        <authorList>
            <person name="Hosoyama A."/>
            <person name="Uohara A."/>
            <person name="Ohji S."/>
            <person name="Ichikawa N."/>
        </authorList>
    </citation>
    <scope>NUCLEOTIDE SEQUENCE [LARGE SCALE GENOMIC DNA]</scope>
    <source>
        <strain evidence="8 9">NBRC 106333</strain>
    </source>
</reference>
<comment type="caution">
    <text evidence="8">The sequence shown here is derived from an EMBL/GenBank/DDBJ whole genome shotgun (WGS) entry which is preliminary data.</text>
</comment>
<keyword evidence="5" id="KW-0804">Transcription</keyword>
<evidence type="ECO:0000256" key="6">
    <source>
        <dbReference type="SAM" id="MobiDB-lite"/>
    </source>
</evidence>
<evidence type="ECO:0000256" key="5">
    <source>
        <dbReference type="ARBA" id="ARBA00023163"/>
    </source>
</evidence>
<protein>
    <submittedName>
        <fullName evidence="8">Putative transcriptional regulator, GntR family protein</fullName>
    </submittedName>
</protein>
<dbReference type="InterPro" id="IPR015424">
    <property type="entry name" value="PyrdxlP-dep_Trfase"/>
</dbReference>
<dbReference type="InterPro" id="IPR004839">
    <property type="entry name" value="Aminotransferase_I/II_large"/>
</dbReference>
<keyword evidence="9" id="KW-1185">Reference proteome</keyword>
<dbReference type="Gene3D" id="3.90.1150.10">
    <property type="entry name" value="Aspartate Aminotransferase, domain 1"/>
    <property type="match status" value="1"/>
</dbReference>